<organism evidence="8 9">
    <name type="scientific">Ficus carica</name>
    <name type="common">Common fig</name>
    <dbReference type="NCBI Taxonomy" id="3494"/>
    <lineage>
        <taxon>Eukaryota</taxon>
        <taxon>Viridiplantae</taxon>
        <taxon>Streptophyta</taxon>
        <taxon>Embryophyta</taxon>
        <taxon>Tracheophyta</taxon>
        <taxon>Spermatophyta</taxon>
        <taxon>Magnoliopsida</taxon>
        <taxon>eudicotyledons</taxon>
        <taxon>Gunneridae</taxon>
        <taxon>Pentapetalae</taxon>
        <taxon>rosids</taxon>
        <taxon>fabids</taxon>
        <taxon>Rosales</taxon>
        <taxon>Moraceae</taxon>
        <taxon>Ficeae</taxon>
        <taxon>Ficus</taxon>
    </lineage>
</organism>
<evidence type="ECO:0000259" key="7">
    <source>
        <dbReference type="PROSITE" id="PS51471"/>
    </source>
</evidence>
<dbReference type="InterPro" id="IPR027443">
    <property type="entry name" value="IPNS-like_sf"/>
</dbReference>
<dbReference type="EMBL" id="BTGU01000003">
    <property type="protein sequence ID" value="GMN30736.1"/>
    <property type="molecule type" value="Genomic_DNA"/>
</dbReference>
<accession>A0AA87ZQ40</accession>
<dbReference type="AlphaFoldDB" id="A0AA87ZQ40"/>
<dbReference type="Proteomes" id="UP001187192">
    <property type="component" value="Unassembled WGS sequence"/>
</dbReference>
<dbReference type="PANTHER" id="PTHR47991">
    <property type="entry name" value="OXOGLUTARATE/IRON-DEPENDENT DIOXYGENASE"/>
    <property type="match status" value="1"/>
</dbReference>
<gene>
    <name evidence="8" type="ORF">TIFTF001_002943</name>
</gene>
<keyword evidence="5 6" id="KW-0408">Iron</keyword>
<comment type="caution">
    <text evidence="8">The sequence shown here is derived from an EMBL/GenBank/DDBJ whole genome shotgun (WGS) entry which is preliminary data.</text>
</comment>
<evidence type="ECO:0000256" key="1">
    <source>
        <dbReference type="ARBA" id="ARBA00008056"/>
    </source>
</evidence>
<evidence type="ECO:0000256" key="4">
    <source>
        <dbReference type="ARBA" id="ARBA00023002"/>
    </source>
</evidence>
<dbReference type="GO" id="GO:0031418">
    <property type="term" value="F:L-ascorbic acid binding"/>
    <property type="evidence" value="ECO:0007669"/>
    <property type="project" value="UniProtKB-KW"/>
</dbReference>
<keyword evidence="3" id="KW-0847">Vitamin C</keyword>
<feature type="domain" description="Fe2OG dioxygenase" evidence="7">
    <location>
        <begin position="215"/>
        <end position="315"/>
    </location>
</feature>
<dbReference type="Pfam" id="PF14226">
    <property type="entry name" value="DIOX_N"/>
    <property type="match status" value="1"/>
</dbReference>
<proteinExistence type="inferred from homology"/>
<sequence>MEGHEELRKEVGYGGSVVVPQVLENVQVLSLNNLREIPHYYLQNEAETDPVEVEDSFHIPVIDMSKLLDKDPSIYNHELARLHSACKDWGFFQLINHGVPEEVTEKMKIDTQDFFQLPLEEKKTYAQLPNDFEGYGQAFLFSQEQKLDWGDRFFLVVQPVSQRNMRFWPTYPTSFRENLDIYSLEMQKLTVCLLKFMSRNLGLDSETFTSFFVEGRQGVRLNLYPPCVQANKVMGLGPHSDPNLLSLLMQVNDVQGLQIMKNGNWVPVKPVPGAFIVNIGDVIEMMTNGEYKSTEHRVVVNLEKQRLSIAAFLNPDIQTMISPLPDLVKQNRPKYKSVSYEEYLARIYQIKKLDRKSLIDQMKLEQ</sequence>
<keyword evidence="4 6" id="KW-0560">Oxidoreductase</keyword>
<dbReference type="InterPro" id="IPR026992">
    <property type="entry name" value="DIOX_N"/>
</dbReference>
<keyword evidence="2 6" id="KW-0479">Metal-binding</keyword>
<dbReference type="GO" id="GO:0016491">
    <property type="term" value="F:oxidoreductase activity"/>
    <property type="evidence" value="ECO:0007669"/>
    <property type="project" value="UniProtKB-KW"/>
</dbReference>
<dbReference type="SUPFAM" id="SSF51197">
    <property type="entry name" value="Clavaminate synthase-like"/>
    <property type="match status" value="1"/>
</dbReference>
<comment type="similarity">
    <text evidence="1 6">Belongs to the iron/ascorbate-dependent oxidoreductase family.</text>
</comment>
<keyword evidence="9" id="KW-1185">Reference proteome</keyword>
<evidence type="ECO:0000256" key="2">
    <source>
        <dbReference type="ARBA" id="ARBA00022723"/>
    </source>
</evidence>
<reference evidence="8" key="1">
    <citation type="submission" date="2023-07" db="EMBL/GenBank/DDBJ databases">
        <title>draft genome sequence of fig (Ficus carica).</title>
        <authorList>
            <person name="Takahashi T."/>
            <person name="Nishimura K."/>
        </authorList>
    </citation>
    <scope>NUCLEOTIDE SEQUENCE</scope>
</reference>
<evidence type="ECO:0000313" key="8">
    <source>
        <dbReference type="EMBL" id="GMN30736.1"/>
    </source>
</evidence>
<evidence type="ECO:0000256" key="5">
    <source>
        <dbReference type="ARBA" id="ARBA00023004"/>
    </source>
</evidence>
<dbReference type="Pfam" id="PF03171">
    <property type="entry name" value="2OG-FeII_Oxy"/>
    <property type="match status" value="1"/>
</dbReference>
<dbReference type="GO" id="GO:0046872">
    <property type="term" value="F:metal ion binding"/>
    <property type="evidence" value="ECO:0007669"/>
    <property type="project" value="UniProtKB-KW"/>
</dbReference>
<evidence type="ECO:0000313" key="9">
    <source>
        <dbReference type="Proteomes" id="UP001187192"/>
    </source>
</evidence>
<dbReference type="FunFam" id="2.60.120.330:FF:000001">
    <property type="entry name" value="Protein SRG1"/>
    <property type="match status" value="1"/>
</dbReference>
<dbReference type="InterPro" id="IPR050295">
    <property type="entry name" value="Plant_2OG-oxidoreductases"/>
</dbReference>
<name>A0AA87ZQ40_FICCA</name>
<protein>
    <recommendedName>
        <fullName evidence="7">Fe2OG dioxygenase domain-containing protein</fullName>
    </recommendedName>
</protein>
<dbReference type="InterPro" id="IPR005123">
    <property type="entry name" value="Oxoglu/Fe-dep_dioxygenase_dom"/>
</dbReference>
<dbReference type="PROSITE" id="PS51471">
    <property type="entry name" value="FE2OG_OXY"/>
    <property type="match status" value="1"/>
</dbReference>
<evidence type="ECO:0000256" key="3">
    <source>
        <dbReference type="ARBA" id="ARBA00022896"/>
    </source>
</evidence>
<evidence type="ECO:0000256" key="6">
    <source>
        <dbReference type="RuleBase" id="RU003682"/>
    </source>
</evidence>
<dbReference type="Gene3D" id="2.60.120.330">
    <property type="entry name" value="B-lactam Antibiotic, Isopenicillin N Synthase, Chain"/>
    <property type="match status" value="1"/>
</dbReference>
<dbReference type="InterPro" id="IPR044861">
    <property type="entry name" value="IPNS-like_FE2OG_OXY"/>
</dbReference>